<dbReference type="AlphaFoldDB" id="A0A9J6BU19"/>
<keyword evidence="1" id="KW-1015">Disulfide bond</keyword>
<evidence type="ECO:0000256" key="2">
    <source>
        <dbReference type="RuleBase" id="RU003695"/>
    </source>
</evidence>
<accession>A0A9J6BU19</accession>
<gene>
    <name evidence="6" type="ORF">PVAND_003441</name>
</gene>
<dbReference type="GO" id="GO:0031409">
    <property type="term" value="F:pigment binding"/>
    <property type="evidence" value="ECO:0007669"/>
    <property type="project" value="InterPro"/>
</dbReference>
<dbReference type="Gene3D" id="2.40.128.20">
    <property type="match status" value="1"/>
</dbReference>
<protein>
    <recommendedName>
        <fullName evidence="5">Lipocalin/cytosolic fatty-acid binding domain-containing protein</fullName>
    </recommendedName>
</protein>
<dbReference type="EMBL" id="JADBJN010000003">
    <property type="protein sequence ID" value="KAG5673385.1"/>
    <property type="molecule type" value="Genomic_DNA"/>
</dbReference>
<dbReference type="GO" id="GO:0005737">
    <property type="term" value="C:cytoplasm"/>
    <property type="evidence" value="ECO:0007669"/>
    <property type="project" value="TreeGrafter"/>
</dbReference>
<dbReference type="Pfam" id="PF00061">
    <property type="entry name" value="Lipocalin"/>
    <property type="match status" value="1"/>
</dbReference>
<evidence type="ECO:0000313" key="6">
    <source>
        <dbReference type="EMBL" id="KAG5673385.1"/>
    </source>
</evidence>
<name>A0A9J6BU19_POLVA</name>
<comment type="similarity">
    <text evidence="2">Belongs to the calycin superfamily. Lipocalin family.</text>
</comment>
<dbReference type="PRINTS" id="PR01273">
    <property type="entry name" value="INVTBRTCOLOR"/>
</dbReference>
<dbReference type="InterPro" id="IPR000566">
    <property type="entry name" value="Lipocln_cytosolic_FA-bd_dom"/>
</dbReference>
<comment type="caution">
    <text evidence="6">The sequence shown here is derived from an EMBL/GenBank/DDBJ whole genome shotgun (WGS) entry which is preliminary data.</text>
</comment>
<feature type="chain" id="PRO_5039897130" description="Lipocalin/cytosolic fatty-acid binding domain-containing protein" evidence="4">
    <location>
        <begin position="19"/>
        <end position="270"/>
    </location>
</feature>
<dbReference type="GO" id="GO:0006629">
    <property type="term" value="P:lipid metabolic process"/>
    <property type="evidence" value="ECO:0007669"/>
    <property type="project" value="TreeGrafter"/>
</dbReference>
<reference evidence="6" key="1">
    <citation type="submission" date="2021-03" db="EMBL/GenBank/DDBJ databases">
        <title>Chromosome level genome of the anhydrobiotic midge Polypedilum vanderplanki.</title>
        <authorList>
            <person name="Yoshida Y."/>
            <person name="Kikawada T."/>
            <person name="Gusev O."/>
        </authorList>
    </citation>
    <scope>NUCLEOTIDE SEQUENCE</scope>
    <source>
        <strain evidence="6">NIAS01</strain>
        <tissue evidence="6">Whole body or cell culture</tissue>
    </source>
</reference>
<dbReference type="InterPro" id="IPR022272">
    <property type="entry name" value="Lipocalin_CS"/>
</dbReference>
<keyword evidence="4" id="KW-0732">Signal</keyword>
<organism evidence="6 7">
    <name type="scientific">Polypedilum vanderplanki</name>
    <name type="common">Sleeping chironomid midge</name>
    <dbReference type="NCBI Taxonomy" id="319348"/>
    <lineage>
        <taxon>Eukaryota</taxon>
        <taxon>Metazoa</taxon>
        <taxon>Ecdysozoa</taxon>
        <taxon>Arthropoda</taxon>
        <taxon>Hexapoda</taxon>
        <taxon>Insecta</taxon>
        <taxon>Pterygota</taxon>
        <taxon>Neoptera</taxon>
        <taxon>Endopterygota</taxon>
        <taxon>Diptera</taxon>
        <taxon>Nematocera</taxon>
        <taxon>Chironomoidea</taxon>
        <taxon>Chironomidae</taxon>
        <taxon>Chironominae</taxon>
        <taxon>Polypedilum</taxon>
        <taxon>Polypedilum</taxon>
    </lineage>
</organism>
<dbReference type="PROSITE" id="PS00213">
    <property type="entry name" value="LIPOCALIN"/>
    <property type="match status" value="1"/>
</dbReference>
<dbReference type="PANTHER" id="PTHR10612">
    <property type="entry name" value="APOLIPOPROTEIN D"/>
    <property type="match status" value="1"/>
</dbReference>
<feature type="signal peptide" evidence="4">
    <location>
        <begin position="1"/>
        <end position="18"/>
    </location>
</feature>
<keyword evidence="7" id="KW-1185">Reference proteome</keyword>
<dbReference type="GO" id="GO:0000302">
    <property type="term" value="P:response to reactive oxygen species"/>
    <property type="evidence" value="ECO:0007669"/>
    <property type="project" value="TreeGrafter"/>
</dbReference>
<feature type="region of interest" description="Disordered" evidence="3">
    <location>
        <begin position="245"/>
        <end position="270"/>
    </location>
</feature>
<dbReference type="OrthoDB" id="6728016at2759"/>
<sequence>MKLQIFGMLILAATYVSSHTYKSGECPSVEPMQNFEMKKFLGVWYAIQKTHTASECVIYNFTQQEPGVYHIQQLSQDYLLGLAPVSHRYSYTGELEVKDNDIPAKMRVKFPLNVLPGDVTFKIFMTDYTNYAGIFTCQKLPVGAHRQSATILSRTKDIDRAYVDKIRSRLQAYSVNPYDLSIINQNKCSKLADAEEARINVDINPDTFSSQNIGSWVRKAGNKLSEGVEWTIDKTKKIYKTVKGDSSESSAERISRLTDSSATEKPIWFP</sequence>
<dbReference type="InterPro" id="IPR012674">
    <property type="entry name" value="Calycin"/>
</dbReference>
<evidence type="ECO:0000259" key="5">
    <source>
        <dbReference type="Pfam" id="PF00061"/>
    </source>
</evidence>
<evidence type="ECO:0000256" key="4">
    <source>
        <dbReference type="SAM" id="SignalP"/>
    </source>
</evidence>
<feature type="domain" description="Lipocalin/cytosolic fatty-acid binding" evidence="5">
    <location>
        <begin position="98"/>
        <end position="173"/>
    </location>
</feature>
<dbReference type="PANTHER" id="PTHR10612:SF49">
    <property type="entry name" value="APOLIPOPROTEIN D-LIKE PROTEIN"/>
    <property type="match status" value="1"/>
</dbReference>
<dbReference type="Proteomes" id="UP001107558">
    <property type="component" value="Chromosome 3"/>
</dbReference>
<evidence type="ECO:0000313" key="7">
    <source>
        <dbReference type="Proteomes" id="UP001107558"/>
    </source>
</evidence>
<dbReference type="InterPro" id="IPR003057">
    <property type="entry name" value="Invtbrt_color"/>
</dbReference>
<feature type="compositionally biased region" description="Basic and acidic residues" evidence="3">
    <location>
        <begin position="245"/>
        <end position="256"/>
    </location>
</feature>
<evidence type="ECO:0000256" key="3">
    <source>
        <dbReference type="SAM" id="MobiDB-lite"/>
    </source>
</evidence>
<evidence type="ECO:0000256" key="1">
    <source>
        <dbReference type="ARBA" id="ARBA00023157"/>
    </source>
</evidence>
<dbReference type="SUPFAM" id="SSF50814">
    <property type="entry name" value="Lipocalins"/>
    <property type="match status" value="1"/>
</dbReference>
<proteinExistence type="inferred from homology"/>